<organism evidence="3 4">
    <name type="scientific">Roseovarius spongiae</name>
    <dbReference type="NCBI Taxonomy" id="2320272"/>
    <lineage>
        <taxon>Bacteria</taxon>
        <taxon>Pseudomonadati</taxon>
        <taxon>Pseudomonadota</taxon>
        <taxon>Alphaproteobacteria</taxon>
        <taxon>Rhodobacterales</taxon>
        <taxon>Roseobacteraceae</taxon>
        <taxon>Roseovarius</taxon>
    </lineage>
</organism>
<feature type="region of interest" description="Disordered" evidence="1">
    <location>
        <begin position="1095"/>
        <end position="1136"/>
    </location>
</feature>
<dbReference type="OrthoDB" id="7161641at2"/>
<evidence type="ECO:0000313" key="3">
    <source>
        <dbReference type="EMBL" id="RKF16875.1"/>
    </source>
</evidence>
<proteinExistence type="predicted"/>
<evidence type="ECO:0000256" key="2">
    <source>
        <dbReference type="SAM" id="Phobius"/>
    </source>
</evidence>
<feature type="transmembrane region" description="Helical" evidence="2">
    <location>
        <begin position="25"/>
        <end position="48"/>
    </location>
</feature>
<name>A0A3A8B6N0_9RHOB</name>
<feature type="compositionally biased region" description="Low complexity" evidence="1">
    <location>
        <begin position="1104"/>
        <end position="1124"/>
    </location>
</feature>
<comment type="caution">
    <text evidence="3">The sequence shown here is derived from an EMBL/GenBank/DDBJ whole genome shotgun (WGS) entry which is preliminary data.</text>
</comment>
<evidence type="ECO:0000313" key="4">
    <source>
        <dbReference type="Proteomes" id="UP000281128"/>
    </source>
</evidence>
<protein>
    <submittedName>
        <fullName evidence="3">Uncharacterized protein</fullName>
    </submittedName>
</protein>
<keyword evidence="2" id="KW-1133">Transmembrane helix</keyword>
<dbReference type="Proteomes" id="UP000281128">
    <property type="component" value="Unassembled WGS sequence"/>
</dbReference>
<dbReference type="EMBL" id="RAPE01000001">
    <property type="protein sequence ID" value="RKF16875.1"/>
    <property type="molecule type" value="Genomic_DNA"/>
</dbReference>
<keyword evidence="2" id="KW-0812">Transmembrane</keyword>
<dbReference type="AlphaFoldDB" id="A0A3A8B6N0"/>
<gene>
    <name evidence="3" type="ORF">D6850_04915</name>
</gene>
<keyword evidence="2" id="KW-0472">Membrane</keyword>
<reference evidence="3 4" key="1">
    <citation type="submission" date="2018-09" db="EMBL/GenBank/DDBJ databases">
        <title>Roseovarius spongiae sp. nov., isolated from a marine sponge.</title>
        <authorList>
            <person name="Zhuang L."/>
            <person name="Luo L."/>
        </authorList>
    </citation>
    <scope>NUCLEOTIDE SEQUENCE [LARGE SCALE GENOMIC DNA]</scope>
    <source>
        <strain evidence="3 4">HN-E21</strain>
    </source>
</reference>
<evidence type="ECO:0000256" key="1">
    <source>
        <dbReference type="SAM" id="MobiDB-lite"/>
    </source>
</evidence>
<accession>A0A3A8B6N0</accession>
<sequence>MSETPPTAPAGDARRQRRARRRRKAGLWSLISMAVLAAAASLLILSYLGTPITVPDWLRARITERINRDTGDFNVELGQMTVVIEQGWKPRLALRDVVLRGPDGAPLANLSELGGRVAMRPLLSGQLRPASIRVSGVQLRLRRDASGMVDVSLGEAAGQPAAARREARGLGAVIGQIDDALQRPVLAALKRVAIDNITLRYEDARAGRAWNVDGGSIELTRTGGDLAMRGDFSLLGNRAFASTVEVNYASHIGDTAADFGVNIQDIPSDDISGQSPALAWLGALDAPISGALRVAVEEDGTLGPLNATLQIGAGVLQPNAATKPIAFTSARSYFTYDPKAQSMRFESVSISSEWGAARAEGIAYLVGVDDNGWPRELQAQMRVADISANPADLYPEPIQIDAATLDMRLVLDPFRLSLGQLSLSDRGRQLILSGELRGTPEGWDLALDGRMDGLERDRLLELWPPAASGNTRDWIARNVQSATLSNVQLAVRSPPKHRADVFLGFDFSDLTTGFMRDMPPIEDASGHATLYDDRFVIRADTGRVKPSQGGYIDITGTSFIVPDVNIKQAPALVNLETDSTITAALALLDEKPFGFLTKQGRPVTLADGAARISGRLDFPLKKKLANDEVRFDVTGALRDVSSTELIPGRTLSADALAVNADNDLLTVGGDGRIGQVPFTGQWRSPLGPENGGGSTLTGTIELSQRFADEFGIGLPPGSLSGEGVGDITVDMERGGVGSFALTSDLSGLGMRLQQLDWALAQGSRGRLEVRGRLGTPPQIDQLELDAPGLDARGSIALRAGGALERALFSRVKVGGWLDAPVELVGRGQGVAPAVRVTGGVIDLRQTTITQGNGGGGRGGPVSLQLDRLQISDGMALTGFSAELDTSNGTDGRFAGRVNGGTAITGRIIPQGGRSAFRIQSKNAGGVLGAAGLLKQARGGTLDLVLRPAEAPGTYDGQLDASDVWLVDAPAMAALLSSLSVVGLLEQMSGNGILFNDVDARFRLSPDRLTLLSSSAVGASMGITMDGYYFMNEKRMDMQGVISPIYMVNQVGGIFTRRGEGLVGVNYKLKGPAAAPQVSVNPLSIFTPGMFRDIFRRPPPKLARPRGAAPESAPAPEQESAPPRRQNAPGLPERRGR</sequence>
<keyword evidence="4" id="KW-1185">Reference proteome</keyword>
<dbReference type="RefSeq" id="WP_121164309.1">
    <property type="nucleotide sequence ID" value="NZ_RAPE01000001.1"/>
</dbReference>